<comment type="caution">
    <text evidence="1">The sequence shown here is derived from an EMBL/GenBank/DDBJ whole genome shotgun (WGS) entry which is preliminary data.</text>
</comment>
<evidence type="ECO:0000313" key="1">
    <source>
        <dbReference type="EMBL" id="KNZ68662.1"/>
    </source>
</evidence>
<dbReference type="Gene3D" id="2.40.10.10">
    <property type="entry name" value="Trypsin-like serine proteases"/>
    <property type="match status" value="1"/>
</dbReference>
<dbReference type="Pfam" id="PF13365">
    <property type="entry name" value="Trypsin_2"/>
    <property type="match status" value="1"/>
</dbReference>
<protein>
    <recommendedName>
        <fullName evidence="3">Serine protease</fullName>
    </recommendedName>
</protein>
<dbReference type="EMBL" id="LGTE01000024">
    <property type="protein sequence ID" value="KNZ68662.1"/>
    <property type="molecule type" value="Genomic_DNA"/>
</dbReference>
<dbReference type="RefSeq" id="WP_052218759.1">
    <property type="nucleotide sequence ID" value="NZ_LGTE01000024.1"/>
</dbReference>
<reference evidence="2" key="1">
    <citation type="submission" date="2015-07" db="EMBL/GenBank/DDBJ databases">
        <title>Complete Genome of Thermincola ferriacetica strain Z-0001T.</title>
        <authorList>
            <person name="Lusk B."/>
            <person name="Badalamenti J.P."/>
            <person name="Parameswaran P."/>
            <person name="Bond D.R."/>
            <person name="Torres C.I."/>
        </authorList>
    </citation>
    <scope>NUCLEOTIDE SEQUENCE [LARGE SCALE GENOMIC DNA]</scope>
    <source>
        <strain evidence="2">Z-0001</strain>
    </source>
</reference>
<name>A0A0L6VZA7_9FIRM</name>
<keyword evidence="2" id="KW-1185">Reference proteome</keyword>
<dbReference type="InterPro" id="IPR043504">
    <property type="entry name" value="Peptidase_S1_PA_chymotrypsin"/>
</dbReference>
<organism evidence="1 2">
    <name type="scientific">Thermincola ferriacetica</name>
    <dbReference type="NCBI Taxonomy" id="281456"/>
    <lineage>
        <taxon>Bacteria</taxon>
        <taxon>Bacillati</taxon>
        <taxon>Bacillota</taxon>
        <taxon>Clostridia</taxon>
        <taxon>Eubacteriales</taxon>
        <taxon>Thermincolaceae</taxon>
        <taxon>Thermincola</taxon>
    </lineage>
</organism>
<accession>A0A0L6VZA7</accession>
<dbReference type="AlphaFoldDB" id="A0A0L6VZA7"/>
<dbReference type="InterPro" id="IPR009003">
    <property type="entry name" value="Peptidase_S1_PA"/>
</dbReference>
<dbReference type="SUPFAM" id="SSF50494">
    <property type="entry name" value="Trypsin-like serine proteases"/>
    <property type="match status" value="1"/>
</dbReference>
<evidence type="ECO:0000313" key="2">
    <source>
        <dbReference type="Proteomes" id="UP000037175"/>
    </source>
</evidence>
<gene>
    <name evidence="1" type="ORF">Tfer_2753</name>
</gene>
<evidence type="ECO:0008006" key="3">
    <source>
        <dbReference type="Google" id="ProtNLM"/>
    </source>
</evidence>
<proteinExistence type="predicted"/>
<dbReference type="Proteomes" id="UP000037175">
    <property type="component" value="Unassembled WGS sequence"/>
</dbReference>
<sequence length="256" mass="28345">MNNEEARKIDLLSVVSLYLEPQVNNNILGSATGFVVQYGQMPYLITNWHVVSGRNPNSGKLLSPETGATPDSIRIFHHTAKLGEWIITSEALYDSDGNPRWIEHKLGRKIDVVALPLSELDKVKLYPLDLRLAESKIIPQPGMPASIIGYPFGLSNFLWPIWKTGHIASDPDVDFDGCPIFLIDATTRSGMSGSPVVLRLTHTYYSNNVQGLVSEGVTTKFLGVYSGRIHNEAEIGKVWKPKVISEILTGAKYRLT</sequence>